<dbReference type="InterPro" id="IPR036390">
    <property type="entry name" value="WH_DNA-bd_sf"/>
</dbReference>
<evidence type="ECO:0000313" key="2">
    <source>
        <dbReference type="EMBL" id="SDC47705.1"/>
    </source>
</evidence>
<dbReference type="AlphaFoldDB" id="A0A1G6LY93"/>
<dbReference type="PANTHER" id="PTHR33164">
    <property type="entry name" value="TRANSCRIPTIONAL REGULATOR, MARR FAMILY"/>
    <property type="match status" value="1"/>
</dbReference>
<dbReference type="InterPro" id="IPR036388">
    <property type="entry name" value="WH-like_DNA-bd_sf"/>
</dbReference>
<dbReference type="EMBL" id="FMZF01000002">
    <property type="protein sequence ID" value="SDC47705.1"/>
    <property type="molecule type" value="Genomic_DNA"/>
</dbReference>
<dbReference type="InterPro" id="IPR039422">
    <property type="entry name" value="MarR/SlyA-like"/>
</dbReference>
<sequence length="172" mass="18977">MIGRDGVDEIREQWAGERPDLDTEAMAVFGRIYRAARLAGDVQERCYARFGITRADFDVLATLRRAAGPEGLSPGRLTAALMLSTGGTTSRLDRLERAGHLVRVPDPADRRALLVRLTDSGRALIDEAVTAGLAEQQRLLSDLSPARLRRVDDDLRDLLASVERHATESRED</sequence>
<dbReference type="GO" id="GO:0006950">
    <property type="term" value="P:response to stress"/>
    <property type="evidence" value="ECO:0007669"/>
    <property type="project" value="TreeGrafter"/>
</dbReference>
<reference evidence="3" key="1">
    <citation type="submission" date="2016-10" db="EMBL/GenBank/DDBJ databases">
        <authorList>
            <person name="Varghese N."/>
            <person name="Submissions S."/>
        </authorList>
    </citation>
    <scope>NUCLEOTIDE SEQUENCE [LARGE SCALE GENOMIC DNA]</scope>
    <source>
        <strain evidence="3">DSM 45421</strain>
    </source>
</reference>
<name>A0A1G6LY93_9ACTN</name>
<dbReference type="STRING" id="1190417.SAMN05660690_1587"/>
<dbReference type="PROSITE" id="PS50995">
    <property type="entry name" value="HTH_MARR_2"/>
    <property type="match status" value="1"/>
</dbReference>
<feature type="domain" description="HTH marR-type" evidence="1">
    <location>
        <begin position="22"/>
        <end position="164"/>
    </location>
</feature>
<proteinExistence type="predicted"/>
<evidence type="ECO:0000313" key="3">
    <source>
        <dbReference type="Proteomes" id="UP000199416"/>
    </source>
</evidence>
<dbReference type="Gene3D" id="1.10.10.10">
    <property type="entry name" value="Winged helix-like DNA-binding domain superfamily/Winged helix DNA-binding domain"/>
    <property type="match status" value="1"/>
</dbReference>
<dbReference type="Pfam" id="PF12802">
    <property type="entry name" value="MarR_2"/>
    <property type="match status" value="1"/>
</dbReference>
<dbReference type="GO" id="GO:0003677">
    <property type="term" value="F:DNA binding"/>
    <property type="evidence" value="ECO:0007669"/>
    <property type="project" value="UniProtKB-KW"/>
</dbReference>
<evidence type="ECO:0000259" key="1">
    <source>
        <dbReference type="PROSITE" id="PS50995"/>
    </source>
</evidence>
<dbReference type="GO" id="GO:0003700">
    <property type="term" value="F:DNA-binding transcription factor activity"/>
    <property type="evidence" value="ECO:0007669"/>
    <property type="project" value="InterPro"/>
</dbReference>
<dbReference type="Proteomes" id="UP000199416">
    <property type="component" value="Unassembled WGS sequence"/>
</dbReference>
<keyword evidence="3" id="KW-1185">Reference proteome</keyword>
<protein>
    <submittedName>
        <fullName evidence="2">DNA-binding transcriptional regulator, MarR family</fullName>
    </submittedName>
</protein>
<dbReference type="PANTHER" id="PTHR33164:SF104">
    <property type="entry name" value="TRANSCRIPTIONAL REGULATORY PROTEIN"/>
    <property type="match status" value="1"/>
</dbReference>
<accession>A0A1G6LY93</accession>
<organism evidence="2 3">
    <name type="scientific">Geodermatophilus telluris</name>
    <dbReference type="NCBI Taxonomy" id="1190417"/>
    <lineage>
        <taxon>Bacteria</taxon>
        <taxon>Bacillati</taxon>
        <taxon>Actinomycetota</taxon>
        <taxon>Actinomycetes</taxon>
        <taxon>Geodermatophilales</taxon>
        <taxon>Geodermatophilaceae</taxon>
        <taxon>Geodermatophilus</taxon>
    </lineage>
</organism>
<gene>
    <name evidence="2" type="ORF">SAMN05660690_1587</name>
</gene>
<dbReference type="SUPFAM" id="SSF46785">
    <property type="entry name" value="Winged helix' DNA-binding domain"/>
    <property type="match status" value="1"/>
</dbReference>
<dbReference type="PRINTS" id="PR00598">
    <property type="entry name" value="HTHMARR"/>
</dbReference>
<dbReference type="InterPro" id="IPR000835">
    <property type="entry name" value="HTH_MarR-typ"/>
</dbReference>
<dbReference type="RefSeq" id="WP_217637093.1">
    <property type="nucleotide sequence ID" value="NZ_FMZF01000002.1"/>
</dbReference>
<dbReference type="SMART" id="SM00347">
    <property type="entry name" value="HTH_MARR"/>
    <property type="match status" value="1"/>
</dbReference>
<keyword evidence="2" id="KW-0238">DNA-binding</keyword>